<dbReference type="PANTHER" id="PTHR11787:SF4">
    <property type="entry name" value="CHM, RAB ESCORT PROTEIN 1"/>
    <property type="match status" value="1"/>
</dbReference>
<dbReference type="GO" id="GO:0016192">
    <property type="term" value="P:vesicle-mediated transport"/>
    <property type="evidence" value="ECO:0007669"/>
    <property type="project" value="TreeGrafter"/>
</dbReference>
<reference evidence="2 3" key="1">
    <citation type="submission" date="2017-03" db="EMBL/GenBank/DDBJ databases">
        <title>Genomes of endolithic fungi from Antarctica.</title>
        <authorList>
            <person name="Coleine C."/>
            <person name="Masonjones S."/>
            <person name="Stajich J.E."/>
        </authorList>
    </citation>
    <scope>NUCLEOTIDE SEQUENCE [LARGE SCALE GENOMIC DNA]</scope>
    <source>
        <strain evidence="2 3">CCFEE 5187</strain>
    </source>
</reference>
<dbReference type="Proteomes" id="UP000308768">
    <property type="component" value="Unassembled WGS sequence"/>
</dbReference>
<evidence type="ECO:0000313" key="3">
    <source>
        <dbReference type="Proteomes" id="UP000308768"/>
    </source>
</evidence>
<dbReference type="InterPro" id="IPR036188">
    <property type="entry name" value="FAD/NAD-bd_sf"/>
</dbReference>
<organism evidence="2 3">
    <name type="scientific">Cryomyces minteri</name>
    <dbReference type="NCBI Taxonomy" id="331657"/>
    <lineage>
        <taxon>Eukaryota</taxon>
        <taxon>Fungi</taxon>
        <taxon>Dikarya</taxon>
        <taxon>Ascomycota</taxon>
        <taxon>Pezizomycotina</taxon>
        <taxon>Dothideomycetes</taxon>
        <taxon>Dothideomycetes incertae sedis</taxon>
        <taxon>Cryomyces</taxon>
    </lineage>
</organism>
<dbReference type="GO" id="GO:0005092">
    <property type="term" value="F:GDP-dissociation inhibitor activity"/>
    <property type="evidence" value="ECO:0007669"/>
    <property type="project" value="InterPro"/>
</dbReference>
<dbReference type="InterPro" id="IPR018203">
    <property type="entry name" value="GDP_dissociation_inhibitor"/>
</dbReference>
<dbReference type="GO" id="GO:0005829">
    <property type="term" value="C:cytosol"/>
    <property type="evidence" value="ECO:0007669"/>
    <property type="project" value="TreeGrafter"/>
</dbReference>
<dbReference type="Gene3D" id="1.10.405.10">
    <property type="entry name" value="Guanine Nucleotide Dissociation Inhibitor, domain 1"/>
    <property type="match status" value="1"/>
</dbReference>
<dbReference type="PANTHER" id="PTHR11787">
    <property type="entry name" value="RAB GDP-DISSOCIATION INHIBITOR"/>
    <property type="match status" value="1"/>
</dbReference>
<dbReference type="SUPFAM" id="SSF54373">
    <property type="entry name" value="FAD-linked reductases, C-terminal domain"/>
    <property type="match status" value="1"/>
</dbReference>
<gene>
    <name evidence="2" type="ORF">B0A49_01992</name>
</gene>
<proteinExistence type="inferred from homology"/>
<protein>
    <recommendedName>
        <fullName evidence="4">Rab proteins geranylgeranyltransferase</fullName>
    </recommendedName>
</protein>
<sequence>MTLDVRAKRSLMKFLRFVANYKDQSEMWEPYRSKPFSAFLTEQFRLPPALHDPLLALTLSPSSPQETSTEPSLVKVARHLRSIGVFGPGFGAVIPKWGGLAEIAQVACRAGAVGGAVCVLNRGVDGIEDNPTLKSLPDDEPKPLSVRLRDKSVADTETVTAEWVVGDENNLLPLAPTQSSVSASSTFSFSELAVTRSMSIVSSTLATLFPAIAEGVPQPAGAVVVFPSGNLFSPDRAQGESLLPPVHAFVHSSDTGECPGGQCVIYASTATTGLEGSETLDKAVARLLQNVGENPTPQVLWSMRYEQSSSVPRALPQMSTAGTGNSGQSASADHVLIFPPSSLDLVFDDSILQRVRSVWEKIMGAEAEGFMTFEDREGMGMEAEGEDQD</sequence>
<evidence type="ECO:0008006" key="4">
    <source>
        <dbReference type="Google" id="ProtNLM"/>
    </source>
</evidence>
<dbReference type="GO" id="GO:0007264">
    <property type="term" value="P:small GTPase-mediated signal transduction"/>
    <property type="evidence" value="ECO:0007669"/>
    <property type="project" value="InterPro"/>
</dbReference>
<dbReference type="GO" id="GO:0005968">
    <property type="term" value="C:Rab-protein geranylgeranyltransferase complex"/>
    <property type="evidence" value="ECO:0007669"/>
    <property type="project" value="TreeGrafter"/>
</dbReference>
<dbReference type="SUPFAM" id="SSF51905">
    <property type="entry name" value="FAD/NAD(P)-binding domain"/>
    <property type="match status" value="1"/>
</dbReference>
<comment type="similarity">
    <text evidence="1">Belongs to the Rab GDI family.</text>
</comment>
<name>A0A4V5NGU2_9PEZI</name>
<evidence type="ECO:0000256" key="1">
    <source>
        <dbReference type="ARBA" id="ARBA00005593"/>
    </source>
</evidence>
<evidence type="ECO:0000313" key="2">
    <source>
        <dbReference type="EMBL" id="TKA76289.1"/>
    </source>
</evidence>
<accession>A0A4V5NGU2</accession>
<keyword evidence="3" id="KW-1185">Reference proteome</keyword>
<dbReference type="GO" id="GO:0005634">
    <property type="term" value="C:nucleus"/>
    <property type="evidence" value="ECO:0007669"/>
    <property type="project" value="TreeGrafter"/>
</dbReference>
<comment type="caution">
    <text evidence="2">The sequence shown here is derived from an EMBL/GenBank/DDBJ whole genome shotgun (WGS) entry which is preliminary data.</text>
</comment>
<dbReference type="STRING" id="331657.A0A4V5NGU2"/>
<dbReference type="AlphaFoldDB" id="A0A4V5NGU2"/>
<dbReference type="OrthoDB" id="1923006at2759"/>
<dbReference type="EMBL" id="NAJN01000245">
    <property type="protein sequence ID" value="TKA76289.1"/>
    <property type="molecule type" value="Genomic_DNA"/>
</dbReference>